<dbReference type="PANTHER" id="PTHR37828">
    <property type="entry name" value="GSR2449 PROTEIN"/>
    <property type="match status" value="1"/>
</dbReference>
<dbReference type="Pfam" id="PF03795">
    <property type="entry name" value="YCII"/>
    <property type="match status" value="1"/>
</dbReference>
<evidence type="ECO:0000313" key="3">
    <source>
        <dbReference type="EMBL" id="KPC61014.1"/>
    </source>
</evidence>
<comment type="caution">
    <text evidence="3">The sequence shown here is derived from an EMBL/GenBank/DDBJ whole genome shotgun (WGS) entry which is preliminary data.</text>
</comment>
<dbReference type="PATRIC" id="fig|66876.3.peg.5744"/>
<dbReference type="EMBL" id="LGKG01000152">
    <property type="protein sequence ID" value="KPC61014.1"/>
    <property type="molecule type" value="Genomic_DNA"/>
</dbReference>
<dbReference type="SUPFAM" id="SSF54909">
    <property type="entry name" value="Dimeric alpha+beta barrel"/>
    <property type="match status" value="1"/>
</dbReference>
<reference evidence="4" key="1">
    <citation type="submission" date="2015-07" db="EMBL/GenBank/DDBJ databases">
        <authorList>
            <person name="Ju K.-S."/>
            <person name="Doroghazi J.R."/>
            <person name="Metcalf W.W."/>
        </authorList>
    </citation>
    <scope>NUCLEOTIDE SEQUENCE [LARGE SCALE GENOMIC DNA]</scope>
    <source>
        <strain evidence="4">NRRL ISP-5002</strain>
    </source>
</reference>
<dbReference type="PANTHER" id="PTHR37828:SF1">
    <property type="entry name" value="YCII-RELATED DOMAIN-CONTAINING PROTEIN"/>
    <property type="match status" value="1"/>
</dbReference>
<sequence length="99" mass="10865">MFVLELTYTAPIERVDAALQDHVAWLKKQYAAGHFIAAGRKVPRDGGVIIATGLDRAAVEQLAAEDPFSIAEVCTYRITEFVATTTAPALEEYREQLPS</sequence>
<dbReference type="AlphaFoldDB" id="A0A0N0XSW6"/>
<feature type="domain" description="YCII-related" evidence="2">
    <location>
        <begin position="1"/>
        <end position="81"/>
    </location>
</feature>
<dbReference type="InterPro" id="IPR011008">
    <property type="entry name" value="Dimeric_a/b-barrel"/>
</dbReference>
<dbReference type="InterPro" id="IPR005545">
    <property type="entry name" value="YCII"/>
</dbReference>
<evidence type="ECO:0000256" key="1">
    <source>
        <dbReference type="ARBA" id="ARBA00007689"/>
    </source>
</evidence>
<name>A0A0N0XSW6_9ACTN</name>
<dbReference type="RefSeq" id="WP_053926045.1">
    <property type="nucleotide sequence ID" value="NZ_JBIAXE010000001.1"/>
</dbReference>
<proteinExistence type="inferred from homology"/>
<dbReference type="Proteomes" id="UP000037982">
    <property type="component" value="Unassembled WGS sequence"/>
</dbReference>
<organism evidence="3 4">
    <name type="scientific">Streptomyces chattanoogensis</name>
    <dbReference type="NCBI Taxonomy" id="66876"/>
    <lineage>
        <taxon>Bacteria</taxon>
        <taxon>Bacillati</taxon>
        <taxon>Actinomycetota</taxon>
        <taxon>Actinomycetes</taxon>
        <taxon>Kitasatosporales</taxon>
        <taxon>Streptomycetaceae</taxon>
        <taxon>Streptomyces</taxon>
    </lineage>
</organism>
<keyword evidence="4" id="KW-1185">Reference proteome</keyword>
<comment type="similarity">
    <text evidence="1">Belongs to the YciI family.</text>
</comment>
<gene>
    <name evidence="3" type="ORF">ADL29_26200</name>
</gene>
<protein>
    <recommendedName>
        <fullName evidence="2">YCII-related domain-containing protein</fullName>
    </recommendedName>
</protein>
<evidence type="ECO:0000313" key="4">
    <source>
        <dbReference type="Proteomes" id="UP000037982"/>
    </source>
</evidence>
<dbReference type="Gene3D" id="3.30.70.1060">
    <property type="entry name" value="Dimeric alpha+beta barrel"/>
    <property type="match status" value="1"/>
</dbReference>
<evidence type="ECO:0000259" key="2">
    <source>
        <dbReference type="Pfam" id="PF03795"/>
    </source>
</evidence>
<accession>A0A0N0XSW6</accession>